<evidence type="ECO:0000256" key="3">
    <source>
        <dbReference type="ARBA" id="ARBA00022679"/>
    </source>
</evidence>
<dbReference type="PIRSF" id="PIRSF004808">
    <property type="entry name" value="LasT"/>
    <property type="match status" value="1"/>
</dbReference>
<dbReference type="PANTHER" id="PTHR42786">
    <property type="entry name" value="TRNA/RRNA METHYLTRANSFERASE"/>
    <property type="match status" value="1"/>
</dbReference>
<dbReference type="InterPro" id="IPR029028">
    <property type="entry name" value="Alpha/beta_knot_MTases"/>
</dbReference>
<organism evidence="7 8">
    <name type="scientific">Longimicrobium terrae</name>
    <dbReference type="NCBI Taxonomy" id="1639882"/>
    <lineage>
        <taxon>Bacteria</taxon>
        <taxon>Pseudomonadati</taxon>
        <taxon>Gemmatimonadota</taxon>
        <taxon>Longimicrobiia</taxon>
        <taxon>Longimicrobiales</taxon>
        <taxon>Longimicrobiaceae</taxon>
        <taxon>Longimicrobium</taxon>
    </lineage>
</organism>
<evidence type="ECO:0000256" key="4">
    <source>
        <dbReference type="ARBA" id="ARBA00022691"/>
    </source>
</evidence>
<accession>A0A841H5F6</accession>
<dbReference type="CDD" id="cd18093">
    <property type="entry name" value="SpoU-like_TrmJ"/>
    <property type="match status" value="1"/>
</dbReference>
<dbReference type="Gene3D" id="3.40.1280.10">
    <property type="match status" value="1"/>
</dbReference>
<feature type="region of interest" description="Disordered" evidence="5">
    <location>
        <begin position="278"/>
        <end position="298"/>
    </location>
</feature>
<evidence type="ECO:0000256" key="2">
    <source>
        <dbReference type="ARBA" id="ARBA00022603"/>
    </source>
</evidence>
<dbReference type="GO" id="GO:0008173">
    <property type="term" value="F:RNA methyltransferase activity"/>
    <property type="evidence" value="ECO:0007669"/>
    <property type="project" value="InterPro"/>
</dbReference>
<keyword evidence="4" id="KW-0949">S-adenosyl-L-methionine</keyword>
<dbReference type="Proteomes" id="UP000582837">
    <property type="component" value="Unassembled WGS sequence"/>
</dbReference>
<evidence type="ECO:0000256" key="1">
    <source>
        <dbReference type="ARBA" id="ARBA00007228"/>
    </source>
</evidence>
<dbReference type="InterPro" id="IPR001537">
    <property type="entry name" value="SpoU_MeTrfase"/>
</dbReference>
<protein>
    <submittedName>
        <fullName evidence="7">TrmH family RNA methyltransferase</fullName>
    </submittedName>
</protein>
<dbReference type="SUPFAM" id="SSF75217">
    <property type="entry name" value="alpha/beta knot"/>
    <property type="match status" value="1"/>
</dbReference>
<feature type="domain" description="tRNA/rRNA methyltransferase SpoU type" evidence="6">
    <location>
        <begin position="32"/>
        <end position="186"/>
    </location>
</feature>
<dbReference type="AlphaFoldDB" id="A0A841H5F6"/>
<name>A0A841H5F6_9BACT</name>
<dbReference type="PANTHER" id="PTHR42786:SF2">
    <property type="entry name" value="TRNA (CYTIDINE_URIDINE-2'-O-)-METHYLTRANSFERASE TRMJ"/>
    <property type="match status" value="1"/>
</dbReference>
<comment type="similarity">
    <text evidence="1">Belongs to the class IV-like SAM-binding methyltransferase superfamily. RNA methyltransferase TrmH family.</text>
</comment>
<evidence type="ECO:0000313" key="7">
    <source>
        <dbReference type="EMBL" id="MBB6073317.1"/>
    </source>
</evidence>
<dbReference type="GO" id="GO:0002128">
    <property type="term" value="P:tRNA nucleoside ribose methylation"/>
    <property type="evidence" value="ECO:0007669"/>
    <property type="project" value="TreeGrafter"/>
</dbReference>
<dbReference type="EMBL" id="JACHIA010000023">
    <property type="protein sequence ID" value="MBB6073317.1"/>
    <property type="molecule type" value="Genomic_DNA"/>
</dbReference>
<evidence type="ECO:0000256" key="5">
    <source>
        <dbReference type="SAM" id="MobiDB-lite"/>
    </source>
</evidence>
<reference evidence="7 8" key="1">
    <citation type="submission" date="2020-08" db="EMBL/GenBank/DDBJ databases">
        <title>Genomic Encyclopedia of Type Strains, Phase IV (KMG-IV): sequencing the most valuable type-strain genomes for metagenomic binning, comparative biology and taxonomic classification.</title>
        <authorList>
            <person name="Goeker M."/>
        </authorList>
    </citation>
    <scope>NUCLEOTIDE SEQUENCE [LARGE SCALE GENOMIC DNA]</scope>
    <source>
        <strain evidence="7 8">DSM 29007</strain>
    </source>
</reference>
<keyword evidence="3 7" id="KW-0808">Transferase</keyword>
<proteinExistence type="inferred from homology"/>
<gene>
    <name evidence="7" type="ORF">HNQ61_004984</name>
</gene>
<dbReference type="GO" id="GO:0003723">
    <property type="term" value="F:RNA binding"/>
    <property type="evidence" value="ECO:0007669"/>
    <property type="project" value="InterPro"/>
</dbReference>
<evidence type="ECO:0000313" key="8">
    <source>
        <dbReference type="Proteomes" id="UP000582837"/>
    </source>
</evidence>
<keyword evidence="2 7" id="KW-0489">Methyltransferase</keyword>
<comment type="caution">
    <text evidence="7">The sequence shown here is derived from an EMBL/GenBank/DDBJ whole genome shotgun (WGS) entry which is preliminary data.</text>
</comment>
<keyword evidence="8" id="KW-1185">Reference proteome</keyword>
<dbReference type="Gene3D" id="1.10.8.590">
    <property type="match status" value="1"/>
</dbReference>
<dbReference type="InterPro" id="IPR029026">
    <property type="entry name" value="tRNA_m1G_MTases_N"/>
</dbReference>
<dbReference type="Pfam" id="PF00588">
    <property type="entry name" value="SpoU_methylase"/>
    <property type="match status" value="1"/>
</dbReference>
<dbReference type="RefSeq" id="WP_170032966.1">
    <property type="nucleotide sequence ID" value="NZ_JABDTL010000001.1"/>
</dbReference>
<dbReference type="InterPro" id="IPR004384">
    <property type="entry name" value="RNA_MeTrfase_TrmJ/LasT"/>
</dbReference>
<feature type="region of interest" description="Disordered" evidence="5">
    <location>
        <begin position="1"/>
        <end position="21"/>
    </location>
</feature>
<sequence>MTEMEGAGIGPDDEQEADDAVQAAGRAALEGIVVVLWQTQDYVNIAGTIRAMKNFGLSRIRLIQPELWDPYRIEGIAHGTQDVVARAEIHDSLQSALGDCSYVVGMTARARRAKRAVARPRGIAPELLARGAAAVAGESGPVALLFGREDHGLSNEALDLCHRTCIIPTSHHASLNLAQAVLVMAYEMWMAAEGESLEFRAPRRDAPPADIAMLERLFGDAERALWAVDFFKSRQTESVMRTFRELVRRADPDQREAGFLRAMAIEVVKYVRRVGGLPPEGEPRDFRTGLGETPPDEN</sequence>
<evidence type="ECO:0000259" key="6">
    <source>
        <dbReference type="Pfam" id="PF00588"/>
    </source>
</evidence>
<dbReference type="GO" id="GO:0005829">
    <property type="term" value="C:cytosol"/>
    <property type="evidence" value="ECO:0007669"/>
    <property type="project" value="TreeGrafter"/>
</dbReference>